<evidence type="ECO:0000256" key="4">
    <source>
        <dbReference type="ARBA" id="ARBA00022723"/>
    </source>
</evidence>
<dbReference type="InterPro" id="IPR014784">
    <property type="entry name" value="Cu2_ascorb_mOase-like_C"/>
</dbReference>
<feature type="binding site" evidence="13">
    <location>
        <position position="456"/>
    </location>
    <ligand>
        <name>Zn(2+)</name>
        <dbReference type="ChEBI" id="CHEBI:29105"/>
        <note>catalytic</note>
    </ligand>
</feature>
<keyword evidence="17" id="KW-0472">Membrane</keyword>
<accession>A0A267DQ57</accession>
<evidence type="ECO:0000256" key="11">
    <source>
        <dbReference type="ARBA" id="ARBA00048431"/>
    </source>
</evidence>
<dbReference type="PANTHER" id="PTHR10680">
    <property type="entry name" value="PEPTIDYL-GLYCINE ALPHA-AMIDATING MONOOXYGENASE"/>
    <property type="match status" value="1"/>
</dbReference>
<feature type="region of interest" description="Disordered" evidence="16">
    <location>
        <begin position="729"/>
        <end position="789"/>
    </location>
</feature>
<evidence type="ECO:0000259" key="19">
    <source>
        <dbReference type="Pfam" id="PF01082"/>
    </source>
</evidence>
<gene>
    <name evidence="21" type="ORF">BOX15_Mlig016756g3</name>
</gene>
<evidence type="ECO:0000256" key="5">
    <source>
        <dbReference type="ARBA" id="ARBA00022729"/>
    </source>
</evidence>
<dbReference type="Pfam" id="PF03712">
    <property type="entry name" value="Cu2_monoox_C"/>
    <property type="match status" value="1"/>
</dbReference>
<dbReference type="EMBL" id="NIVC01003468">
    <property type="protein sequence ID" value="PAA51296.1"/>
    <property type="molecule type" value="Genomic_DNA"/>
</dbReference>
<dbReference type="GO" id="GO:0005507">
    <property type="term" value="F:copper ion binding"/>
    <property type="evidence" value="ECO:0007669"/>
    <property type="project" value="InterPro"/>
</dbReference>
<evidence type="ECO:0000256" key="13">
    <source>
        <dbReference type="PIRSR" id="PIRSR600720-2"/>
    </source>
</evidence>
<evidence type="ECO:0000256" key="18">
    <source>
        <dbReference type="SAM" id="SignalP"/>
    </source>
</evidence>
<feature type="binding site" evidence="13">
    <location>
        <position position="458"/>
    </location>
    <ligand>
        <name>Ca(2+)</name>
        <dbReference type="ChEBI" id="CHEBI:29108"/>
        <note>structural</note>
    </ligand>
</feature>
<keyword evidence="5 18" id="KW-0732">Signal</keyword>
<evidence type="ECO:0000313" key="21">
    <source>
        <dbReference type="EMBL" id="PAA51296.1"/>
    </source>
</evidence>
<dbReference type="OrthoDB" id="10018185at2759"/>
<keyword evidence="13" id="KW-0862">Zinc</keyword>
<comment type="cofactor">
    <cofactor evidence="13">
        <name>Cu(2+)</name>
        <dbReference type="ChEBI" id="CHEBI:29036"/>
    </cofactor>
    <text evidence="13">Binds 2 Cu(2+) ions per subunit.</text>
</comment>
<dbReference type="Proteomes" id="UP000215902">
    <property type="component" value="Unassembled WGS sequence"/>
</dbReference>
<dbReference type="GO" id="GO:0004598">
    <property type="term" value="F:peptidylamidoglycolate lyase activity"/>
    <property type="evidence" value="ECO:0007669"/>
    <property type="project" value="UniProtKB-EC"/>
</dbReference>
<feature type="chain" id="PRO_5011972509" description="Peptidylglycine monooxygenase" evidence="18">
    <location>
        <begin position="25"/>
        <end position="789"/>
    </location>
</feature>
<dbReference type="PANTHER" id="PTHR10680:SF14">
    <property type="entry name" value="PEPTIDYL-GLYCINE ALPHA-AMIDATING MONOOXYGENASE"/>
    <property type="match status" value="1"/>
</dbReference>
<feature type="disulfide bond" evidence="14">
    <location>
        <begin position="503"/>
        <end position="523"/>
    </location>
</feature>
<dbReference type="CDD" id="cd14958">
    <property type="entry name" value="NHL_PAL_like"/>
    <property type="match status" value="1"/>
</dbReference>
<evidence type="ECO:0000256" key="12">
    <source>
        <dbReference type="PIRSR" id="PIRSR600720-1"/>
    </source>
</evidence>
<keyword evidence="4 13" id="KW-0479">Metal-binding</keyword>
<feature type="binding site" evidence="12">
    <location>
        <position position="522"/>
    </location>
    <ligand>
        <name>a protein</name>
        <dbReference type="ChEBI" id="CHEBI:16541"/>
    </ligand>
    <ligandPart>
        <name>C-terminal Xaa-(2S)-2-hydroxyglycine residue</name>
        <dbReference type="ChEBI" id="CHEBI:142768"/>
    </ligandPart>
</feature>
<dbReference type="InterPro" id="IPR011042">
    <property type="entry name" value="6-blade_b-propeller_TolB-like"/>
</dbReference>
<feature type="disulfide bond" evidence="14">
    <location>
        <begin position="53"/>
        <end position="101"/>
    </location>
</feature>
<protein>
    <recommendedName>
        <fullName evidence="23">Peptidylglycine monooxygenase</fullName>
    </recommendedName>
</protein>
<feature type="domain" description="Copper type II ascorbate-dependent monooxygenase C-terminal" evidence="20">
    <location>
        <begin position="172"/>
        <end position="296"/>
    </location>
</feature>
<evidence type="ECO:0008006" key="23">
    <source>
        <dbReference type="Google" id="ProtNLM"/>
    </source>
</evidence>
<keyword evidence="10" id="KW-0511">Multifunctional enzyme</keyword>
<sequence>MVFKSSQWQILTLPLLLLATPACSAPADTPEQQQVLKVEMPGAAPTHDDSYLCSSTKVPANAGKELYIVGFQALSDMSVAHHVLLYGCQRPQVEPGKVGDCGGICSSGGSKIVYAWARNAPELRLPANTGFVIGGASSIQYIVIQVHYLHGRSQPDRSAVNLQLSSRPQPFTAGIFLMMAYSGSIQPGAQHATLDVSCKYSGSSEMRPFAFRTHAHALSRAIVGYRLSPDLQDVQEIGRASPQWAQAFYPARPGISIRNGDYLAARCVYDATGETQAHHIGSTHNDEMCNFYIMFSTPAGAKLGDIFSCGGGGPDASTESRRLWRKIPQDSLDYLPSEAPADAFAYAAKATAPRKGVPHPPPAAAAAHKVAAVPDWPRPGGRQLGQISGVAAGPDGRVFVFHRGARVWGPGAFDPDNRLSDALQSEGAINEDTVLELDASGGVISGWGRGVFFMPHSLHIDAQGNFWITDVGLHQVLKFSPDHKPLLTVGVRLTPADGKRGFCQPADAVTSSAGDVFVADGYCNHRVVMLGPDGSFKREFQSADGVLVVPHSLALIEADRLVCVADRERARVECWNWETGRSERRFASKEFGDSVYAVAYSPEARQMYAVSGSGHGLTVDPTSGAVRQAWGSFTRPHAMAVAAGGAALLVAEIQVPGRLWKFSVSGLTAQSNSPDHFAGQRTVHERALVLVRDSQASLLIGLLLLLPLLVVVLAVALLKLRRRDSGRIGAGRKSLLGGGPGGIRDREGFQPLTQEDSDEEAETGPGAGGLGDAVGGPPPLGDPSSKVKA</sequence>
<dbReference type="InterPro" id="IPR000323">
    <property type="entry name" value="Cu2_ascorb_mOase_N"/>
</dbReference>
<dbReference type="SUPFAM" id="SSF101898">
    <property type="entry name" value="NHL repeat"/>
    <property type="match status" value="1"/>
</dbReference>
<dbReference type="GO" id="GO:0005576">
    <property type="term" value="C:extracellular region"/>
    <property type="evidence" value="ECO:0007669"/>
    <property type="project" value="TreeGrafter"/>
</dbReference>
<feature type="binding site" evidence="13">
    <location>
        <position position="288"/>
    </location>
    <ligand>
        <name>Cu(2+)</name>
        <dbReference type="ChEBI" id="CHEBI:29036"/>
        <label>1</label>
        <note>catalytic</note>
    </ligand>
</feature>
<evidence type="ECO:0000259" key="20">
    <source>
        <dbReference type="Pfam" id="PF03712"/>
    </source>
</evidence>
<comment type="catalytic activity">
    <reaction evidence="11">
        <text>a [peptide]-C-terminal glycine + 2 L-ascorbate + O2 = a [peptide]-C-terminal (2S)-2-hydroxyglycine + 2 monodehydro-L-ascorbate radical + H2O</text>
        <dbReference type="Rhea" id="RHEA:21452"/>
        <dbReference type="Rhea" id="RHEA-COMP:13486"/>
        <dbReference type="Rhea" id="RHEA-COMP:15321"/>
        <dbReference type="ChEBI" id="CHEBI:15377"/>
        <dbReference type="ChEBI" id="CHEBI:15379"/>
        <dbReference type="ChEBI" id="CHEBI:38290"/>
        <dbReference type="ChEBI" id="CHEBI:59513"/>
        <dbReference type="ChEBI" id="CHEBI:137000"/>
        <dbReference type="ChEBI" id="CHEBI:142768"/>
        <dbReference type="EC" id="1.14.17.3"/>
    </reaction>
</comment>
<evidence type="ECO:0000256" key="15">
    <source>
        <dbReference type="PROSITE-ProRule" id="PRU00504"/>
    </source>
</evidence>
<evidence type="ECO:0000256" key="1">
    <source>
        <dbReference type="ARBA" id="ARBA00000686"/>
    </source>
</evidence>
<dbReference type="Pfam" id="PF01436">
    <property type="entry name" value="NHL"/>
    <property type="match status" value="1"/>
</dbReference>
<dbReference type="Gene3D" id="2.120.10.30">
    <property type="entry name" value="TolB, C-terminal domain"/>
    <property type="match status" value="1"/>
</dbReference>
<evidence type="ECO:0000256" key="2">
    <source>
        <dbReference type="ARBA" id="ARBA00006026"/>
    </source>
</evidence>
<dbReference type="PRINTS" id="PR00790">
    <property type="entry name" value="PAMONOXGNASE"/>
</dbReference>
<keyword evidence="6" id="KW-0677">Repeat</keyword>
<dbReference type="Gene3D" id="2.60.120.310">
    <property type="entry name" value="Copper type II, ascorbate-dependent monooxygenase, N-terminal domain"/>
    <property type="match status" value="1"/>
</dbReference>
<feature type="compositionally biased region" description="Gly residues" evidence="16">
    <location>
        <begin position="765"/>
        <end position="774"/>
    </location>
</feature>
<evidence type="ECO:0000256" key="10">
    <source>
        <dbReference type="ARBA" id="ARBA00023268"/>
    </source>
</evidence>
<feature type="signal peptide" evidence="18">
    <location>
        <begin position="1"/>
        <end position="24"/>
    </location>
</feature>
<evidence type="ECO:0000256" key="6">
    <source>
        <dbReference type="ARBA" id="ARBA00022737"/>
    </source>
</evidence>
<dbReference type="AlphaFoldDB" id="A0A267DQ57"/>
<dbReference type="Gene3D" id="2.60.120.230">
    <property type="match status" value="1"/>
</dbReference>
<proteinExistence type="inferred from homology"/>
<feature type="binding site" evidence="13">
    <location>
        <position position="82"/>
    </location>
    <ligand>
        <name>Cu(2+)</name>
        <dbReference type="ChEBI" id="CHEBI:29036"/>
        <label>1</label>
        <note>catalytic</note>
    </ligand>
</feature>
<dbReference type="InterPro" id="IPR000720">
    <property type="entry name" value="PHM/PAL"/>
</dbReference>
<comment type="similarity">
    <text evidence="3">In the N-terminal section; belongs to the copper type II ascorbate-dependent monooxygenase family.</text>
</comment>
<keyword evidence="22" id="KW-1185">Reference proteome</keyword>
<evidence type="ECO:0000256" key="8">
    <source>
        <dbReference type="ARBA" id="ARBA00023180"/>
    </source>
</evidence>
<evidence type="ECO:0000256" key="14">
    <source>
        <dbReference type="PIRSR" id="PIRSR600720-3"/>
    </source>
</evidence>
<evidence type="ECO:0000256" key="9">
    <source>
        <dbReference type="ARBA" id="ARBA00023239"/>
    </source>
</evidence>
<evidence type="ECO:0000256" key="7">
    <source>
        <dbReference type="ARBA" id="ARBA00023157"/>
    </source>
</evidence>
<feature type="binding site" evidence="12">
    <location>
        <position position="567"/>
    </location>
    <ligand>
        <name>a protein</name>
        <dbReference type="ChEBI" id="CHEBI:16541"/>
    </ligand>
    <ligandPart>
        <name>C-terminal Xaa-(2S)-2-hydroxyglycine residue</name>
        <dbReference type="ChEBI" id="CHEBI:142768"/>
    </ligandPart>
</feature>
<dbReference type="InterPro" id="IPR008977">
    <property type="entry name" value="PHM/PNGase_F_dom_sf"/>
</dbReference>
<feature type="domain" description="Copper type II ascorbate-dependent monooxygenase N-terminal" evidence="19">
    <location>
        <begin position="41"/>
        <end position="150"/>
    </location>
</feature>
<evidence type="ECO:0000313" key="22">
    <source>
        <dbReference type="Proteomes" id="UP000215902"/>
    </source>
</evidence>
<feature type="binding site" evidence="13">
    <location>
        <position position="214"/>
    </location>
    <ligand>
        <name>Cu(2+)</name>
        <dbReference type="ChEBI" id="CHEBI:29036"/>
        <label>1</label>
        <note>catalytic</note>
    </ligand>
</feature>
<keyword evidence="17" id="KW-1133">Transmembrane helix</keyword>
<dbReference type="GO" id="GO:0016020">
    <property type="term" value="C:membrane"/>
    <property type="evidence" value="ECO:0007669"/>
    <property type="project" value="InterPro"/>
</dbReference>
<dbReference type="InterPro" id="IPR024548">
    <property type="entry name" value="Cu2_monoox_C"/>
</dbReference>
<dbReference type="InterPro" id="IPR001258">
    <property type="entry name" value="NHL_repeat"/>
</dbReference>
<comment type="catalytic activity">
    <reaction evidence="1">
        <text>a [peptide]-C-terminal (2S)-2-hydroxyglycine = a [peptide]-C-terminal amide + glyoxylate</text>
        <dbReference type="Rhea" id="RHEA:20924"/>
        <dbReference type="Rhea" id="RHEA-COMP:13485"/>
        <dbReference type="Rhea" id="RHEA-COMP:15321"/>
        <dbReference type="ChEBI" id="CHEBI:36655"/>
        <dbReference type="ChEBI" id="CHEBI:137001"/>
        <dbReference type="ChEBI" id="CHEBI:142768"/>
        <dbReference type="EC" id="4.3.2.5"/>
    </reaction>
</comment>
<evidence type="ECO:0000256" key="16">
    <source>
        <dbReference type="SAM" id="MobiDB-lite"/>
    </source>
</evidence>
<feature type="disulfide bond" evidence="14">
    <location>
        <begin position="267"/>
        <end position="289"/>
    </location>
</feature>
<keyword evidence="9" id="KW-0456">Lyase</keyword>
<feature type="binding site" evidence="13">
    <location>
        <position position="216"/>
    </location>
    <ligand>
        <name>Cu(2+)</name>
        <dbReference type="ChEBI" id="CHEBI:29036"/>
        <label>1</label>
        <note>catalytic</note>
    </ligand>
</feature>
<feature type="binding site" evidence="12">
    <location>
        <position position="403"/>
    </location>
    <ligand>
        <name>a protein</name>
        <dbReference type="ChEBI" id="CHEBI:16541"/>
    </ligand>
    <ligandPart>
        <name>C-terminal Xaa-(2S)-2-hydroxyglycine residue</name>
        <dbReference type="ChEBI" id="CHEBI:142768"/>
    </ligandPart>
</feature>
<dbReference type="PROSITE" id="PS51125">
    <property type="entry name" value="NHL"/>
    <property type="match status" value="2"/>
</dbReference>
<dbReference type="STRING" id="282301.A0A267DQ57"/>
<keyword evidence="13" id="KW-0106">Calcium</keyword>
<dbReference type="Pfam" id="PF01082">
    <property type="entry name" value="Cu2_monooxygen"/>
    <property type="match status" value="1"/>
</dbReference>
<dbReference type="SUPFAM" id="SSF49742">
    <property type="entry name" value="PHM/PNGase F"/>
    <property type="match status" value="2"/>
</dbReference>
<organism evidence="21 22">
    <name type="scientific">Macrostomum lignano</name>
    <dbReference type="NCBI Taxonomy" id="282301"/>
    <lineage>
        <taxon>Eukaryota</taxon>
        <taxon>Metazoa</taxon>
        <taxon>Spiralia</taxon>
        <taxon>Lophotrochozoa</taxon>
        <taxon>Platyhelminthes</taxon>
        <taxon>Rhabditophora</taxon>
        <taxon>Macrostomorpha</taxon>
        <taxon>Macrostomida</taxon>
        <taxon>Macrostomidae</taxon>
        <taxon>Macrostomum</taxon>
    </lineage>
</organism>
<feature type="transmembrane region" description="Helical" evidence="17">
    <location>
        <begin position="696"/>
        <end position="718"/>
    </location>
</feature>
<reference evidence="21 22" key="1">
    <citation type="submission" date="2017-06" db="EMBL/GenBank/DDBJ databases">
        <title>A platform for efficient transgenesis in Macrostomum lignano, a flatworm model organism for stem cell research.</title>
        <authorList>
            <person name="Berezikov E."/>
        </authorList>
    </citation>
    <scope>NUCLEOTIDE SEQUENCE [LARGE SCALE GENOMIC DNA]</scope>
    <source>
        <strain evidence="21">DV1</strain>
        <tissue evidence="21">Whole organism</tissue>
    </source>
</reference>
<feature type="disulfide bond" evidence="14">
    <location>
        <begin position="563"/>
        <end position="574"/>
    </location>
</feature>
<name>A0A267DQ57_9PLAT</name>
<dbReference type="InterPro" id="IPR036939">
    <property type="entry name" value="Cu2_ascorb_mOase_N_sf"/>
</dbReference>
<feature type="binding site" evidence="13">
    <location>
        <position position="147"/>
    </location>
    <ligand>
        <name>Cu(2+)</name>
        <dbReference type="ChEBI" id="CHEBI:29036"/>
        <label>1</label>
        <note>catalytic</note>
    </ligand>
</feature>
<keyword evidence="13" id="KW-0186">Copper</keyword>
<dbReference type="GO" id="GO:0004504">
    <property type="term" value="F:peptidylglycine monooxygenase activity"/>
    <property type="evidence" value="ECO:0007669"/>
    <property type="project" value="UniProtKB-EC"/>
</dbReference>
<dbReference type="GO" id="GO:0006518">
    <property type="term" value="P:peptide metabolic process"/>
    <property type="evidence" value="ECO:0007669"/>
    <property type="project" value="InterPro"/>
</dbReference>
<comment type="similarity">
    <text evidence="2">In the C-terminal section; belongs to the peptidyl-alpha-hydroxyglycine alpha-amidating lyase family.</text>
</comment>
<keyword evidence="7 14" id="KW-1015">Disulfide bond</keyword>
<evidence type="ECO:0000256" key="3">
    <source>
        <dbReference type="ARBA" id="ARBA00010263"/>
    </source>
</evidence>
<keyword evidence="8" id="KW-0325">Glycoprotein</keyword>
<comment type="caution">
    <text evidence="21">The sequence shown here is derived from an EMBL/GenBank/DDBJ whole genome shotgun (WGS) entry which is preliminary data.</text>
</comment>
<feature type="repeat" description="NHL" evidence="15">
    <location>
        <begin position="498"/>
        <end position="533"/>
    </location>
</feature>
<evidence type="ECO:0000256" key="17">
    <source>
        <dbReference type="SAM" id="Phobius"/>
    </source>
</evidence>
<feature type="binding site" evidence="13">
    <location>
        <position position="390"/>
    </location>
    <ligand>
        <name>Ca(2+)</name>
        <dbReference type="ChEBI" id="CHEBI:29108"/>
        <note>structural</note>
    </ligand>
</feature>
<feature type="repeat" description="NHL" evidence="15">
    <location>
        <begin position="441"/>
        <end position="482"/>
    </location>
</feature>
<comment type="cofactor">
    <cofactor evidence="13">
        <name>Zn(2+)</name>
        <dbReference type="ChEBI" id="CHEBI:29105"/>
    </cofactor>
    <text evidence="13">Binds one Zn(2+) ion per subunit.</text>
</comment>
<feature type="binding site" evidence="13">
    <location>
        <position position="551"/>
    </location>
    <ligand>
        <name>Zn(2+)</name>
        <dbReference type="ChEBI" id="CHEBI:29105"/>
        <note>catalytic</note>
    </ligand>
</feature>
<feature type="binding site" evidence="13">
    <location>
        <position position="81"/>
    </location>
    <ligand>
        <name>Cu(2+)</name>
        <dbReference type="ChEBI" id="CHEBI:29036"/>
        <label>1</label>
        <note>catalytic</note>
    </ligand>
</feature>
<keyword evidence="17" id="KW-0812">Transmembrane</keyword>